<evidence type="ECO:0000313" key="2">
    <source>
        <dbReference type="Proteomes" id="UP001140206"/>
    </source>
</evidence>
<organism evidence="1 2">
    <name type="scientific">Rhynchospora pubera</name>
    <dbReference type="NCBI Taxonomy" id="906938"/>
    <lineage>
        <taxon>Eukaryota</taxon>
        <taxon>Viridiplantae</taxon>
        <taxon>Streptophyta</taxon>
        <taxon>Embryophyta</taxon>
        <taxon>Tracheophyta</taxon>
        <taxon>Spermatophyta</taxon>
        <taxon>Magnoliopsida</taxon>
        <taxon>Liliopsida</taxon>
        <taxon>Poales</taxon>
        <taxon>Cyperaceae</taxon>
        <taxon>Cyperoideae</taxon>
        <taxon>Rhynchosporeae</taxon>
        <taxon>Rhynchospora</taxon>
    </lineage>
</organism>
<comment type="caution">
    <text evidence="1">The sequence shown here is derived from an EMBL/GenBank/DDBJ whole genome shotgun (WGS) entry which is preliminary data.</text>
</comment>
<dbReference type="Proteomes" id="UP001140206">
    <property type="component" value="Chromosome 1"/>
</dbReference>
<dbReference type="AlphaFoldDB" id="A0AAV8HZC0"/>
<gene>
    <name evidence="1" type="ORF">LUZ62_033737</name>
</gene>
<protein>
    <submittedName>
        <fullName evidence="1">Carboxypeptidase</fullName>
    </submittedName>
</protein>
<dbReference type="PANTHER" id="PTHR35106">
    <property type="entry name" value="BNAA07G25190D PROTEIN"/>
    <property type="match status" value="1"/>
</dbReference>
<evidence type="ECO:0000313" key="1">
    <source>
        <dbReference type="EMBL" id="KAJ4821171.1"/>
    </source>
</evidence>
<accession>A0AAV8HZC0</accession>
<dbReference type="EMBL" id="JAMFTS010000001">
    <property type="protein sequence ID" value="KAJ4821171.1"/>
    <property type="molecule type" value="Genomic_DNA"/>
</dbReference>
<dbReference type="GO" id="GO:0004180">
    <property type="term" value="F:carboxypeptidase activity"/>
    <property type="evidence" value="ECO:0007669"/>
    <property type="project" value="UniProtKB-KW"/>
</dbReference>
<sequence length="129" mass="14497">MERLASFSLPLLIPSHTHRAVITVSLSQRLSRVRCHREHTHSHSHSHHLLRTCKNCKSQFDPALNHPSACSFHTAHFGGETKRKFESVYTGGTMSTPDSGKVYQYWHCCGSDDPFHPGCTSAPHASYDQ</sequence>
<keyword evidence="1" id="KW-0378">Hydrolase</keyword>
<keyword evidence="1" id="KW-0645">Protease</keyword>
<proteinExistence type="predicted"/>
<name>A0AAV8HZC0_9POAL</name>
<keyword evidence="2" id="KW-1185">Reference proteome</keyword>
<keyword evidence="1" id="KW-0121">Carboxypeptidase</keyword>
<reference evidence="1" key="1">
    <citation type="submission" date="2022-08" db="EMBL/GenBank/DDBJ databases">
        <authorList>
            <person name="Marques A."/>
        </authorList>
    </citation>
    <scope>NUCLEOTIDE SEQUENCE</scope>
    <source>
        <strain evidence="1">RhyPub2mFocal</strain>
        <tissue evidence="1">Leaves</tissue>
    </source>
</reference>
<dbReference type="PANTHER" id="PTHR35106:SF5">
    <property type="entry name" value="CARBOXYPEPTIDASE"/>
    <property type="match status" value="1"/>
</dbReference>